<dbReference type="Gene3D" id="6.10.340.10">
    <property type="match status" value="1"/>
</dbReference>
<gene>
    <name evidence="11" type="ORF">GV368_10535</name>
</gene>
<keyword evidence="12" id="KW-1185">Reference proteome</keyword>
<dbReference type="Pfam" id="PF00015">
    <property type="entry name" value="MCPsignal"/>
    <property type="match status" value="1"/>
</dbReference>
<dbReference type="InterPro" id="IPR004089">
    <property type="entry name" value="MCPsignal_dom"/>
</dbReference>
<keyword evidence="4 8" id="KW-0472">Membrane</keyword>
<dbReference type="Gene3D" id="1.10.287.950">
    <property type="entry name" value="Methyl-accepting chemotaxis protein"/>
    <property type="match status" value="1"/>
</dbReference>
<dbReference type="PROSITE" id="PS50111">
    <property type="entry name" value="CHEMOTAXIS_TRANSDUC_2"/>
    <property type="match status" value="1"/>
</dbReference>
<dbReference type="CDD" id="cd19410">
    <property type="entry name" value="HK9-like_sensor"/>
    <property type="match status" value="1"/>
</dbReference>
<evidence type="ECO:0000256" key="5">
    <source>
        <dbReference type="ARBA" id="ARBA00023224"/>
    </source>
</evidence>
<keyword evidence="2 8" id="KW-0812">Transmembrane</keyword>
<dbReference type="PRINTS" id="PR00260">
    <property type="entry name" value="CHEMTRNSDUCR"/>
</dbReference>
<dbReference type="CDD" id="cd11386">
    <property type="entry name" value="MCP_signal"/>
    <property type="match status" value="1"/>
</dbReference>
<evidence type="ECO:0000256" key="3">
    <source>
        <dbReference type="ARBA" id="ARBA00022989"/>
    </source>
</evidence>
<dbReference type="CDD" id="cd06225">
    <property type="entry name" value="HAMP"/>
    <property type="match status" value="1"/>
</dbReference>
<protein>
    <submittedName>
        <fullName evidence="11">HAMP domain-containing protein</fullName>
    </submittedName>
</protein>
<dbReference type="Pfam" id="PF05227">
    <property type="entry name" value="CHASE3"/>
    <property type="match status" value="1"/>
</dbReference>
<evidence type="ECO:0000256" key="7">
    <source>
        <dbReference type="PROSITE-ProRule" id="PRU00284"/>
    </source>
</evidence>
<evidence type="ECO:0000259" key="10">
    <source>
        <dbReference type="PROSITE" id="PS50885"/>
    </source>
</evidence>
<dbReference type="PANTHER" id="PTHR32089:SF119">
    <property type="entry name" value="METHYL-ACCEPTING CHEMOTAXIS PROTEIN CTPL"/>
    <property type="match status" value="1"/>
</dbReference>
<evidence type="ECO:0000259" key="9">
    <source>
        <dbReference type="PROSITE" id="PS50111"/>
    </source>
</evidence>
<evidence type="ECO:0000256" key="1">
    <source>
        <dbReference type="ARBA" id="ARBA00004141"/>
    </source>
</evidence>
<feature type="transmembrane region" description="Helical" evidence="8">
    <location>
        <begin position="9"/>
        <end position="29"/>
    </location>
</feature>
<dbReference type="SMART" id="SM00283">
    <property type="entry name" value="MA"/>
    <property type="match status" value="1"/>
</dbReference>
<keyword evidence="5 7" id="KW-0807">Transducer</keyword>
<comment type="subcellular location">
    <subcellularLocation>
        <location evidence="1">Membrane</location>
        <topology evidence="1">Multi-pass membrane protein</topology>
    </subcellularLocation>
</comment>
<sequence>MNLSVKSKLIASFCTVAAMIVIVIGLTTYNLSRIDEATNEIDRSHQVITDLTRMREALTNMETGARGFALSGKESFLEPVSIGEKELEEAFRDALDKTRSPQRRANIEKLHQIGKEWVEEGLKPMITLRRNVDAGKASLEDLQAFVRTERGKQKMDEFRSFAAQVMDERRSLLQQRLEELKATSNQTNIALYGGGALAFALAITFALALARSIGGRITLAMRAAEATAAGDLTTPVHVEGSDEIGRMLQAVATMQQSLREMLGEIRRNTDQLAQASVTLAEAGGEVMQTLAEQNDASSTMAAAVEELTVSIGEVAKNAEEARNAARESGEIAREGGEVMQRTVESIKRIADRVTEAAQNIDQLEKHSNEITSIVNVIETIAEQTNLLALNAAIEAARAGEYGRGFAVVADEVRKLAERTTVSTQEITEMVAHIQQGTKQAVATMETSVTEVEEGVQLANAAGESIERIAEGSGRVIDYASHISDALKEQSIASNQVARNVETIVQMAEKNHQAVNRAGATVKLIEEAMQTLRNAVGRFKIN</sequence>
<comment type="similarity">
    <text evidence="6">Belongs to the methyl-accepting chemotaxis (MCP) protein family.</text>
</comment>
<evidence type="ECO:0000313" key="12">
    <source>
        <dbReference type="Proteomes" id="UP000669605"/>
    </source>
</evidence>
<dbReference type="Pfam" id="PF00672">
    <property type="entry name" value="HAMP"/>
    <property type="match status" value="1"/>
</dbReference>
<dbReference type="SUPFAM" id="SSF58104">
    <property type="entry name" value="Methyl-accepting chemotaxis protein (MCP) signaling domain"/>
    <property type="match status" value="1"/>
</dbReference>
<name>A0ABX1QNF2_9PROT</name>
<dbReference type="Proteomes" id="UP000669605">
    <property type="component" value="Unassembled WGS sequence"/>
</dbReference>
<dbReference type="PROSITE" id="PS50885">
    <property type="entry name" value="HAMP"/>
    <property type="match status" value="1"/>
</dbReference>
<feature type="domain" description="Methyl-accepting transducer" evidence="9">
    <location>
        <begin position="268"/>
        <end position="504"/>
    </location>
</feature>
<comment type="caution">
    <text evidence="11">The sequence shown here is derived from an EMBL/GenBank/DDBJ whole genome shotgun (WGS) entry which is preliminary data.</text>
</comment>
<evidence type="ECO:0000313" key="11">
    <source>
        <dbReference type="EMBL" id="NMH17512.1"/>
    </source>
</evidence>
<dbReference type="EMBL" id="JAAAUB010000024">
    <property type="protein sequence ID" value="NMH17512.1"/>
    <property type="molecule type" value="Genomic_DNA"/>
</dbReference>
<evidence type="ECO:0000256" key="4">
    <source>
        <dbReference type="ARBA" id="ARBA00023136"/>
    </source>
</evidence>
<organism evidence="11 12">
    <name type="scientific">Tepidiphilus baoligensis</name>
    <dbReference type="NCBI Taxonomy" id="2698687"/>
    <lineage>
        <taxon>Bacteria</taxon>
        <taxon>Pseudomonadati</taxon>
        <taxon>Pseudomonadota</taxon>
        <taxon>Hydrogenophilia</taxon>
        <taxon>Hydrogenophilales</taxon>
        <taxon>Hydrogenophilaceae</taxon>
        <taxon>Tepidiphilus</taxon>
    </lineage>
</organism>
<dbReference type="InterPro" id="IPR004090">
    <property type="entry name" value="Chemotax_Me-accpt_rcpt"/>
</dbReference>
<evidence type="ECO:0000256" key="6">
    <source>
        <dbReference type="ARBA" id="ARBA00029447"/>
    </source>
</evidence>
<dbReference type="RefSeq" id="WP_169116485.1">
    <property type="nucleotide sequence ID" value="NZ_JAAAUB010000024.1"/>
</dbReference>
<feature type="transmembrane region" description="Helical" evidence="8">
    <location>
        <begin position="189"/>
        <end position="210"/>
    </location>
</feature>
<accession>A0ABX1QNF2</accession>
<proteinExistence type="inferred from homology"/>
<keyword evidence="3 8" id="KW-1133">Transmembrane helix</keyword>
<evidence type="ECO:0000256" key="8">
    <source>
        <dbReference type="SAM" id="Phobius"/>
    </source>
</evidence>
<dbReference type="PANTHER" id="PTHR32089">
    <property type="entry name" value="METHYL-ACCEPTING CHEMOTAXIS PROTEIN MCPB"/>
    <property type="match status" value="1"/>
</dbReference>
<reference evidence="11 12" key="1">
    <citation type="journal article" date="2020" name="Curr. Microbiol.">
        <title>Tepidiphilus baoligensis sp. nov., a Novel Bacterium of the Family Hydrogenophilaceae Isolated from an Oil Reservoir.</title>
        <authorList>
            <person name="Zhang X."/>
            <person name="Wang G."/>
            <person name="Ma X."/>
            <person name="Yu J."/>
            <person name="You J."/>
            <person name="Xue Y."/>
            <person name="Ma Y."/>
        </authorList>
    </citation>
    <scope>NUCLEOTIDE SEQUENCE [LARGE SCALE GENOMIC DNA]</scope>
    <source>
        <strain evidence="11 12">B18-69</strain>
    </source>
</reference>
<evidence type="ECO:0000256" key="2">
    <source>
        <dbReference type="ARBA" id="ARBA00022692"/>
    </source>
</evidence>
<dbReference type="InterPro" id="IPR007891">
    <property type="entry name" value="CHASE3"/>
</dbReference>
<dbReference type="SMART" id="SM00304">
    <property type="entry name" value="HAMP"/>
    <property type="match status" value="1"/>
</dbReference>
<feature type="domain" description="HAMP" evidence="10">
    <location>
        <begin position="211"/>
        <end position="263"/>
    </location>
</feature>
<dbReference type="InterPro" id="IPR003660">
    <property type="entry name" value="HAMP_dom"/>
</dbReference>